<dbReference type="InterPro" id="IPR050446">
    <property type="entry name" value="FAD-oxidoreductase/Apoptosis"/>
</dbReference>
<dbReference type="InterPro" id="IPR023753">
    <property type="entry name" value="FAD/NAD-binding_dom"/>
</dbReference>
<evidence type="ECO:0000256" key="2">
    <source>
        <dbReference type="ARBA" id="ARBA00022630"/>
    </source>
</evidence>
<evidence type="ECO:0000256" key="4">
    <source>
        <dbReference type="ARBA" id="ARBA00023002"/>
    </source>
</evidence>
<dbReference type="PANTHER" id="PTHR43557">
    <property type="entry name" value="APOPTOSIS-INDUCING FACTOR 1"/>
    <property type="match status" value="1"/>
</dbReference>
<evidence type="ECO:0000259" key="5">
    <source>
        <dbReference type="Pfam" id="PF07992"/>
    </source>
</evidence>
<dbReference type="Proteomes" id="UP000012488">
    <property type="component" value="Chromosome"/>
</dbReference>
<dbReference type="KEGG" id="mmes:MMSR116_10320"/>
<evidence type="ECO:0000256" key="3">
    <source>
        <dbReference type="ARBA" id="ARBA00022827"/>
    </source>
</evidence>
<dbReference type="InterPro" id="IPR016156">
    <property type="entry name" value="FAD/NAD-linked_Rdtase_dimer_sf"/>
</dbReference>
<dbReference type="RefSeq" id="WP_158168676.1">
    <property type="nucleotide sequence ID" value="NZ_CP043538.1"/>
</dbReference>
<proteinExistence type="predicted"/>
<dbReference type="PRINTS" id="PR00411">
    <property type="entry name" value="PNDRDTASEI"/>
</dbReference>
<dbReference type="SUPFAM" id="SSF51905">
    <property type="entry name" value="FAD/NAD(P)-binding domain"/>
    <property type="match status" value="1"/>
</dbReference>
<dbReference type="Pfam" id="PF14759">
    <property type="entry name" value="Reductase_C"/>
    <property type="match status" value="1"/>
</dbReference>
<dbReference type="Gene3D" id="3.50.50.60">
    <property type="entry name" value="FAD/NAD(P)-binding domain"/>
    <property type="match status" value="2"/>
</dbReference>
<dbReference type="SUPFAM" id="SSF55424">
    <property type="entry name" value="FAD/NAD-linked reductases, dimerisation (C-terminal) domain"/>
    <property type="match status" value="1"/>
</dbReference>
<dbReference type="InterPro" id="IPR036188">
    <property type="entry name" value="FAD/NAD-bd_sf"/>
</dbReference>
<dbReference type="GO" id="GO:0005737">
    <property type="term" value="C:cytoplasm"/>
    <property type="evidence" value="ECO:0007669"/>
    <property type="project" value="TreeGrafter"/>
</dbReference>
<keyword evidence="3" id="KW-0274">FAD</keyword>
<feature type="domain" description="Reductase C-terminal" evidence="6">
    <location>
        <begin position="336"/>
        <end position="406"/>
    </location>
</feature>
<keyword evidence="4" id="KW-0560">Oxidoreductase</keyword>
<dbReference type="OrthoDB" id="7809559at2"/>
<dbReference type="EMBL" id="CP043538">
    <property type="protein sequence ID" value="QGY02226.1"/>
    <property type="molecule type" value="Genomic_DNA"/>
</dbReference>
<dbReference type="PANTHER" id="PTHR43557:SF2">
    <property type="entry name" value="RIESKE DOMAIN-CONTAINING PROTEIN-RELATED"/>
    <property type="match status" value="1"/>
</dbReference>
<comment type="cofactor">
    <cofactor evidence="1">
        <name>FAD</name>
        <dbReference type="ChEBI" id="CHEBI:57692"/>
    </cofactor>
</comment>
<reference evidence="7 8" key="2">
    <citation type="journal article" date="2013" name="Genome Announc.">
        <title>Draft Genome Sequence of Methylobacterium mesophilicum Strain SR1.6/6, Isolated from Citrus sinensis.</title>
        <authorList>
            <person name="Marinho Almeida D."/>
            <person name="Dini-Andreote F."/>
            <person name="Camargo Neves A.A."/>
            <person name="Juca Ramos R.T."/>
            <person name="Andreote F.D."/>
            <person name="Carneiro A.R."/>
            <person name="Oliveira de Souza Lima A."/>
            <person name="Caracciolo Gomes de Sa P.H."/>
            <person name="Ribeiro Barbosa M.S."/>
            <person name="Araujo W.L."/>
            <person name="Silva A."/>
        </authorList>
    </citation>
    <scope>NUCLEOTIDE SEQUENCE [LARGE SCALE GENOMIC DNA]</scope>
    <source>
        <strain evidence="7 8">SR1.6/6</strain>
    </source>
</reference>
<evidence type="ECO:0000313" key="7">
    <source>
        <dbReference type="EMBL" id="QGY02226.1"/>
    </source>
</evidence>
<reference evidence="7 8" key="1">
    <citation type="journal article" date="2012" name="Genet. Mol. Biol.">
        <title>Analysis of 16S rRNA and mxaF genes revealing insights into Methylobacterium niche-specific plant association.</title>
        <authorList>
            <person name="Dourado M.N."/>
            <person name="Andreote F.D."/>
            <person name="Dini-Andreote F."/>
            <person name="Conti R."/>
            <person name="Araujo J.M."/>
            <person name="Araujo W.L."/>
        </authorList>
    </citation>
    <scope>NUCLEOTIDE SEQUENCE [LARGE SCALE GENOMIC DNA]</scope>
    <source>
        <strain evidence="7 8">SR1.6/6</strain>
    </source>
</reference>
<protein>
    <submittedName>
        <fullName evidence="7">FAD-dependent oxidoreductase</fullName>
    </submittedName>
</protein>
<dbReference type="PRINTS" id="PR00368">
    <property type="entry name" value="FADPNR"/>
</dbReference>
<dbReference type="Gene3D" id="3.30.390.30">
    <property type="match status" value="1"/>
</dbReference>
<accession>A0A6B9FKG7</accession>
<gene>
    <name evidence="7" type="ORF">MMSR116_10320</name>
</gene>
<organism evidence="7 8">
    <name type="scientific">Methylobacterium mesophilicum SR1.6/6</name>
    <dbReference type="NCBI Taxonomy" id="908290"/>
    <lineage>
        <taxon>Bacteria</taxon>
        <taxon>Pseudomonadati</taxon>
        <taxon>Pseudomonadota</taxon>
        <taxon>Alphaproteobacteria</taxon>
        <taxon>Hyphomicrobiales</taxon>
        <taxon>Methylobacteriaceae</taxon>
        <taxon>Methylobacterium</taxon>
    </lineage>
</organism>
<evidence type="ECO:0000259" key="6">
    <source>
        <dbReference type="Pfam" id="PF14759"/>
    </source>
</evidence>
<sequence>MTPEPAGIVVVGASLAGLRGAEALRQGGYDGPLTLVGAEPYRPYDRPPLSKHVLAGKLEAGATRLPELAPLRARWRLGSAAVSLDREARTIRLADGSALAYEKLLITTGAEARSWPTEAGGDLAGIHTLRGRDDAAALRAALAAGPRRVLIVGGGLIGCEAASCLRDLGLPVTLIDPNPTPLANALGLYVGRVIAECLRDSGADFRPGAMVRAFEGDAAGRVARARLADGQALETDLVIAALGATRATGWLSGAGLMADPGGVTCDEACRARDAGGTPCPDIYVAGDVARWPIRLYGGRSVSVEHWSNAVEQAAHAARNMLAGPGDQRAYEHLPAFWSSQFGINIKLVGLAGGADSVAVVQGSRASRRFLAVYGRAGRSIGAVSFDQARWLPAYAEAIRVGAAFPPIADATDQPRIETAVPGFPVPRATVPAALPAEVTHA</sequence>
<feature type="domain" description="FAD/NAD(P)-binding" evidence="5">
    <location>
        <begin position="8"/>
        <end position="313"/>
    </location>
</feature>
<dbReference type="GO" id="GO:0016651">
    <property type="term" value="F:oxidoreductase activity, acting on NAD(P)H"/>
    <property type="evidence" value="ECO:0007669"/>
    <property type="project" value="TreeGrafter"/>
</dbReference>
<evidence type="ECO:0000256" key="1">
    <source>
        <dbReference type="ARBA" id="ARBA00001974"/>
    </source>
</evidence>
<evidence type="ECO:0000313" key="8">
    <source>
        <dbReference type="Proteomes" id="UP000012488"/>
    </source>
</evidence>
<name>A0A6B9FKG7_9HYPH</name>
<dbReference type="Pfam" id="PF07992">
    <property type="entry name" value="Pyr_redox_2"/>
    <property type="match status" value="1"/>
</dbReference>
<dbReference type="AlphaFoldDB" id="A0A6B9FKG7"/>
<dbReference type="InterPro" id="IPR028202">
    <property type="entry name" value="Reductase_C"/>
</dbReference>
<keyword evidence="2" id="KW-0285">Flavoprotein</keyword>